<feature type="coiled-coil region" evidence="1">
    <location>
        <begin position="178"/>
        <end position="209"/>
    </location>
</feature>
<sequence length="324" mass="37379">MRFVCVFYLLLLLPAQSINTRRSNVELEQKLRDTFAKRNAILHQLSSPSQERDATKRYFEVLKNIEALTKNDVQKILELNQKQRAEMKSVQLALKKQLEEATERDKKEQATINLLKMEMEKKSKIIKSLQQENKSLKNKLLSGSKLCGIHADESRKIQAQLKELQYRKKDLIFKGQQLVDLELRLAEAKKELDNAALDKESQLKALKDTVHICFSSVLHNHPYKTYQVPVASSDIVKYSTLINTSRVTFQQPREKDIPKILRIVTNKAPLDLAAPVTDSMQYRSSHTEKNPQDHPRVENDADKYTEGAKKTEATSTKLLMEKHK</sequence>
<evidence type="ECO:0000313" key="4">
    <source>
        <dbReference type="Ensembl" id="ENSSFOP00015014580.2"/>
    </source>
</evidence>
<organism evidence="4 5">
    <name type="scientific">Scleropages formosus</name>
    <name type="common">Asian bonytongue</name>
    <name type="synonym">Osteoglossum formosum</name>
    <dbReference type="NCBI Taxonomy" id="113540"/>
    <lineage>
        <taxon>Eukaryota</taxon>
        <taxon>Metazoa</taxon>
        <taxon>Chordata</taxon>
        <taxon>Craniata</taxon>
        <taxon>Vertebrata</taxon>
        <taxon>Euteleostomi</taxon>
        <taxon>Actinopterygii</taxon>
        <taxon>Neopterygii</taxon>
        <taxon>Teleostei</taxon>
        <taxon>Osteoglossocephala</taxon>
        <taxon>Osteoglossomorpha</taxon>
        <taxon>Osteoglossiformes</taxon>
        <taxon>Osteoglossidae</taxon>
        <taxon>Scleropages</taxon>
    </lineage>
</organism>
<reference evidence="4 5" key="1">
    <citation type="submission" date="2019-04" db="EMBL/GenBank/DDBJ databases">
        <authorList>
            <consortium name="Wellcome Sanger Institute Data Sharing"/>
        </authorList>
    </citation>
    <scope>NUCLEOTIDE SEQUENCE [LARGE SCALE GENOMIC DNA]</scope>
</reference>
<dbReference type="InterPro" id="IPR026718">
    <property type="entry name" value="Luzp2"/>
</dbReference>
<keyword evidence="3" id="KW-0732">Signal</keyword>
<dbReference type="Proteomes" id="UP000694397">
    <property type="component" value="Chromosome 11"/>
</dbReference>
<dbReference type="PANTHER" id="PTHR22414:SF0">
    <property type="entry name" value="LEUCINE ZIPPER PROTEIN 2"/>
    <property type="match status" value="1"/>
</dbReference>
<proteinExistence type="predicted"/>
<evidence type="ECO:0000256" key="3">
    <source>
        <dbReference type="SAM" id="SignalP"/>
    </source>
</evidence>
<keyword evidence="1" id="KW-0175">Coiled coil</keyword>
<dbReference type="GeneTree" id="ENSGT00390000013180"/>
<feature type="signal peptide" evidence="3">
    <location>
        <begin position="1"/>
        <end position="17"/>
    </location>
</feature>
<dbReference type="PANTHER" id="PTHR22414">
    <property type="entry name" value="LEUCINE ZIPPER PROTEIN 2"/>
    <property type="match status" value="1"/>
</dbReference>
<reference evidence="4" key="3">
    <citation type="submission" date="2025-09" db="UniProtKB">
        <authorList>
            <consortium name="Ensembl"/>
        </authorList>
    </citation>
    <scope>IDENTIFICATION</scope>
</reference>
<feature type="chain" id="PRO_5034312458" evidence="3">
    <location>
        <begin position="18"/>
        <end position="324"/>
    </location>
</feature>
<keyword evidence="5" id="KW-1185">Reference proteome</keyword>
<feature type="coiled-coil region" evidence="1">
    <location>
        <begin position="80"/>
        <end position="139"/>
    </location>
</feature>
<dbReference type="Ensembl" id="ENSSFOT00015014754.2">
    <property type="protein sequence ID" value="ENSSFOP00015014580.2"/>
    <property type="gene ID" value="ENSSFOG00015009408.2"/>
</dbReference>
<feature type="region of interest" description="Disordered" evidence="2">
    <location>
        <begin position="275"/>
        <end position="324"/>
    </location>
</feature>
<evidence type="ECO:0000313" key="5">
    <source>
        <dbReference type="Proteomes" id="UP000694397"/>
    </source>
</evidence>
<evidence type="ECO:0000256" key="2">
    <source>
        <dbReference type="SAM" id="MobiDB-lite"/>
    </source>
</evidence>
<protein>
    <submittedName>
        <fullName evidence="4">Leucine zipper protein 2</fullName>
    </submittedName>
</protein>
<dbReference type="OrthoDB" id="8767066at2759"/>
<feature type="compositionally biased region" description="Basic and acidic residues" evidence="2">
    <location>
        <begin position="285"/>
        <end position="312"/>
    </location>
</feature>
<dbReference type="AlphaFoldDB" id="A0A8C9RKW7"/>
<name>A0A8C9RKW7_SCLFO</name>
<reference evidence="4" key="2">
    <citation type="submission" date="2025-08" db="UniProtKB">
        <authorList>
            <consortium name="Ensembl"/>
        </authorList>
    </citation>
    <scope>IDENTIFICATION</scope>
</reference>
<gene>
    <name evidence="4" type="primary">LOC108940918</name>
</gene>
<accession>A0A8C9RKW7</accession>
<evidence type="ECO:0000256" key="1">
    <source>
        <dbReference type="SAM" id="Coils"/>
    </source>
</evidence>